<keyword evidence="2" id="KW-1185">Reference proteome</keyword>
<name>A0A7J7LVZ1_9MAGN</name>
<protein>
    <submittedName>
        <fullName evidence="1">Uncharacterized protein</fullName>
    </submittedName>
</protein>
<organism evidence="1 2">
    <name type="scientific">Kingdonia uniflora</name>
    <dbReference type="NCBI Taxonomy" id="39325"/>
    <lineage>
        <taxon>Eukaryota</taxon>
        <taxon>Viridiplantae</taxon>
        <taxon>Streptophyta</taxon>
        <taxon>Embryophyta</taxon>
        <taxon>Tracheophyta</taxon>
        <taxon>Spermatophyta</taxon>
        <taxon>Magnoliopsida</taxon>
        <taxon>Ranunculales</taxon>
        <taxon>Circaeasteraceae</taxon>
        <taxon>Kingdonia</taxon>
    </lineage>
</organism>
<accession>A0A7J7LVZ1</accession>
<proteinExistence type="predicted"/>
<dbReference type="EMBL" id="JACGCM010001965">
    <property type="protein sequence ID" value="KAF6146728.1"/>
    <property type="molecule type" value="Genomic_DNA"/>
</dbReference>
<reference evidence="1 2" key="1">
    <citation type="journal article" date="2020" name="IScience">
        <title>Genome Sequencing of the Endangered Kingdonia uniflora (Circaeasteraceae, Ranunculales) Reveals Potential Mechanisms of Evolutionary Specialization.</title>
        <authorList>
            <person name="Sun Y."/>
            <person name="Deng T."/>
            <person name="Zhang A."/>
            <person name="Moore M.J."/>
            <person name="Landis J.B."/>
            <person name="Lin N."/>
            <person name="Zhang H."/>
            <person name="Zhang X."/>
            <person name="Huang J."/>
            <person name="Zhang X."/>
            <person name="Sun H."/>
            <person name="Wang H."/>
        </authorList>
    </citation>
    <scope>NUCLEOTIDE SEQUENCE [LARGE SCALE GENOMIC DNA]</scope>
    <source>
        <strain evidence="1">TB1705</strain>
        <tissue evidence="1">Leaf</tissue>
    </source>
</reference>
<comment type="caution">
    <text evidence="1">The sequence shown here is derived from an EMBL/GenBank/DDBJ whole genome shotgun (WGS) entry which is preliminary data.</text>
</comment>
<sequence length="106" mass="11827">MVSTSSSEYPLDTRWRPSLSRSATTSSKFILASACRLFISTTCKAFRTSTHFPYLSRSFFNRATFLSSSIFLLFSSALSSSTLRLLPSLDEQPFSSSPPPREELPT</sequence>
<evidence type="ECO:0000313" key="1">
    <source>
        <dbReference type="EMBL" id="KAF6146728.1"/>
    </source>
</evidence>
<dbReference type="Proteomes" id="UP000541444">
    <property type="component" value="Unassembled WGS sequence"/>
</dbReference>
<dbReference type="AlphaFoldDB" id="A0A7J7LVZ1"/>
<gene>
    <name evidence="1" type="ORF">GIB67_009014</name>
</gene>
<evidence type="ECO:0000313" key="2">
    <source>
        <dbReference type="Proteomes" id="UP000541444"/>
    </source>
</evidence>